<keyword evidence="9" id="KW-0119">Carbohydrate metabolism</keyword>
<keyword evidence="16" id="KW-0812">Transmembrane</keyword>
<dbReference type="GO" id="GO:0005576">
    <property type="term" value="C:extracellular region"/>
    <property type="evidence" value="ECO:0007669"/>
    <property type="project" value="TreeGrafter"/>
</dbReference>
<dbReference type="EC" id="3.2.1.39" evidence="4"/>
<evidence type="ECO:0000256" key="2">
    <source>
        <dbReference type="ARBA" id="ARBA00004401"/>
    </source>
</evidence>
<comment type="similarity">
    <text evidence="3">Belongs to the glycosyl hydrolase 17 family.</text>
</comment>
<dbReference type="InterPro" id="IPR017853">
    <property type="entry name" value="GH"/>
</dbReference>
<accession>A0A238FBW8</accession>
<evidence type="ECO:0000256" key="7">
    <source>
        <dbReference type="ARBA" id="ARBA00023136"/>
    </source>
</evidence>
<dbReference type="AlphaFoldDB" id="A0A238FBW8"/>
<gene>
    <name evidence="17" type="ORF">BQ2448_2414</name>
</gene>
<dbReference type="EMBL" id="FMSP01000004">
    <property type="protein sequence ID" value="SCV69394.1"/>
    <property type="molecule type" value="Genomic_DNA"/>
</dbReference>
<name>A0A238FBW8_9BASI</name>
<comment type="catalytic activity">
    <reaction evidence="1">
        <text>Hydrolysis of (1-&gt;3)-beta-D-glucosidic linkages in (1-&gt;3)-beta-D-glucans.</text>
        <dbReference type="EC" id="3.2.1.39"/>
    </reaction>
</comment>
<dbReference type="GO" id="GO:0009277">
    <property type="term" value="C:fungal-type cell wall"/>
    <property type="evidence" value="ECO:0007669"/>
    <property type="project" value="TreeGrafter"/>
</dbReference>
<evidence type="ECO:0000313" key="17">
    <source>
        <dbReference type="EMBL" id="SCV69394.1"/>
    </source>
</evidence>
<comment type="function">
    <text evidence="12">Glucanases play a role in cell expansion during growth, in cell-cell fusion during mating, and in spore release during sporulation. This enzyme may be involved in beta-glucan degradation. Active on laminarin and lichenan.</text>
</comment>
<feature type="region of interest" description="Disordered" evidence="15">
    <location>
        <begin position="142"/>
        <end position="176"/>
    </location>
</feature>
<dbReference type="SUPFAM" id="SSF51445">
    <property type="entry name" value="(Trans)glycosidases"/>
    <property type="match status" value="1"/>
</dbReference>
<dbReference type="Gene3D" id="3.20.20.80">
    <property type="entry name" value="Glycosidases"/>
    <property type="match status" value="1"/>
</dbReference>
<keyword evidence="5" id="KW-1003">Cell membrane</keyword>
<proteinExistence type="inferred from homology"/>
<evidence type="ECO:0000256" key="10">
    <source>
        <dbReference type="ARBA" id="ARBA00023316"/>
    </source>
</evidence>
<dbReference type="GO" id="GO:0005886">
    <property type="term" value="C:plasma membrane"/>
    <property type="evidence" value="ECO:0007669"/>
    <property type="project" value="UniProtKB-SubCell"/>
</dbReference>
<evidence type="ECO:0000256" key="13">
    <source>
        <dbReference type="ARBA" id="ARBA00042373"/>
    </source>
</evidence>
<comment type="subcellular location">
    <subcellularLocation>
        <location evidence="2">Cell membrane</location>
        <topology evidence="2">Single-pass type II membrane protein</topology>
    </subcellularLocation>
</comment>
<feature type="transmembrane region" description="Helical" evidence="16">
    <location>
        <begin position="108"/>
        <end position="126"/>
    </location>
</feature>
<evidence type="ECO:0000256" key="9">
    <source>
        <dbReference type="ARBA" id="ARBA00023277"/>
    </source>
</evidence>
<protein>
    <recommendedName>
        <fullName evidence="4">glucan endo-1,3-beta-D-glucosidase</fullName>
        <ecNumber evidence="4">3.2.1.39</ecNumber>
    </recommendedName>
    <alternativeName>
        <fullName evidence="14">Endo-1,3-beta-glucanase btgC</fullName>
    </alternativeName>
    <alternativeName>
        <fullName evidence="13">Laminarinase btgC</fullName>
    </alternativeName>
</protein>
<keyword evidence="18" id="KW-1185">Reference proteome</keyword>
<feature type="compositionally biased region" description="Polar residues" evidence="15">
    <location>
        <begin position="146"/>
        <end position="175"/>
    </location>
</feature>
<dbReference type="STRING" id="269621.A0A238FBW8"/>
<evidence type="ECO:0000256" key="16">
    <source>
        <dbReference type="SAM" id="Phobius"/>
    </source>
</evidence>
<dbReference type="InterPro" id="IPR050732">
    <property type="entry name" value="Beta-glucan_modifiers"/>
</dbReference>
<evidence type="ECO:0000256" key="8">
    <source>
        <dbReference type="ARBA" id="ARBA00023180"/>
    </source>
</evidence>
<organism evidence="17 18">
    <name type="scientific">Microbotryum intermedium</name>
    <dbReference type="NCBI Taxonomy" id="269621"/>
    <lineage>
        <taxon>Eukaryota</taxon>
        <taxon>Fungi</taxon>
        <taxon>Dikarya</taxon>
        <taxon>Basidiomycota</taxon>
        <taxon>Pucciniomycotina</taxon>
        <taxon>Microbotryomycetes</taxon>
        <taxon>Microbotryales</taxon>
        <taxon>Microbotryaceae</taxon>
        <taxon>Microbotryum</taxon>
    </lineage>
</organism>
<keyword evidence="8" id="KW-0325">Glycoprotein</keyword>
<dbReference type="GO" id="GO:0000272">
    <property type="term" value="P:polysaccharide catabolic process"/>
    <property type="evidence" value="ECO:0007669"/>
    <property type="project" value="UniProtKB-KW"/>
</dbReference>
<evidence type="ECO:0000256" key="4">
    <source>
        <dbReference type="ARBA" id="ARBA00012780"/>
    </source>
</evidence>
<evidence type="ECO:0000256" key="3">
    <source>
        <dbReference type="ARBA" id="ARBA00008773"/>
    </source>
</evidence>
<sequence>MPHTNRSSHFGSAVNAKTGGESEAASLIDFTTPLPSPALFPSPSPPRAVAMIPPKPAPPFSALYASHGMPYNGLDASIVKEAELLAPTDEKTNPWSAQSQQRAAHRRTLWVVGLIALLIAGPSRLVRSAIAGGMVGWHFTKGGPQGVSNRKNLNDNISNSGGASPNTPTDGTNATAPPLLYIPGTAQIVRSNPSHPSQFEPDPRLFRSFFGLTYTPYHAQEPNCLATQLNVTEDVQQLSQLTTRLRLTGSACNQSQMVLQAIKDTNVHVGVYLGIEIGNDAAQIERQKQAVWAAIQEFNGHHVYGVVIGNSNILHAANQQQATRALINHVSDFKARLDDLHLNRTIPVGTAEDTSRISPQLVAGVDFIMANTQPFFSHIPSTQASTWITTTFQTQIQPKIPLQSTPQHPHFVAFATEIGWPTDTLSLSTPSNYGRAVPGVQGLQTLLDTFVCQANRKRMQYFFTSAYDEPWKAHLGGVEPYWGLFDSNKKLKNLSLPLCSIEHH</sequence>
<dbReference type="GO" id="GO:0042973">
    <property type="term" value="F:glucan endo-1,3-beta-D-glucosidase activity"/>
    <property type="evidence" value="ECO:0007669"/>
    <property type="project" value="UniProtKB-EC"/>
</dbReference>
<evidence type="ECO:0000256" key="5">
    <source>
        <dbReference type="ARBA" id="ARBA00022475"/>
    </source>
</evidence>
<evidence type="ECO:0000256" key="1">
    <source>
        <dbReference type="ARBA" id="ARBA00000382"/>
    </source>
</evidence>
<dbReference type="OrthoDB" id="68336at2759"/>
<dbReference type="GO" id="GO:0009986">
    <property type="term" value="C:cell surface"/>
    <property type="evidence" value="ECO:0007669"/>
    <property type="project" value="TreeGrafter"/>
</dbReference>
<keyword evidence="10" id="KW-0961">Cell wall biogenesis/degradation</keyword>
<evidence type="ECO:0000256" key="12">
    <source>
        <dbReference type="ARBA" id="ARBA00037649"/>
    </source>
</evidence>
<dbReference type="Proteomes" id="UP000198372">
    <property type="component" value="Unassembled WGS sequence"/>
</dbReference>
<dbReference type="PANTHER" id="PTHR16631:SF17">
    <property type="entry name" value="GLUCAN ENDO-1,3-BETA-GLUCOSIDASE BTGC"/>
    <property type="match status" value="1"/>
</dbReference>
<evidence type="ECO:0000256" key="11">
    <source>
        <dbReference type="ARBA" id="ARBA00023326"/>
    </source>
</evidence>
<evidence type="ECO:0000256" key="14">
    <source>
        <dbReference type="ARBA" id="ARBA00043078"/>
    </source>
</evidence>
<evidence type="ECO:0000313" key="18">
    <source>
        <dbReference type="Proteomes" id="UP000198372"/>
    </source>
</evidence>
<evidence type="ECO:0000256" key="6">
    <source>
        <dbReference type="ARBA" id="ARBA00022801"/>
    </source>
</evidence>
<keyword evidence="7 16" id="KW-0472">Membrane</keyword>
<keyword evidence="11" id="KW-0624">Polysaccharide degradation</keyword>
<dbReference type="GO" id="GO:0071555">
    <property type="term" value="P:cell wall organization"/>
    <property type="evidence" value="ECO:0007669"/>
    <property type="project" value="UniProtKB-KW"/>
</dbReference>
<keyword evidence="6" id="KW-0378">Hydrolase</keyword>
<evidence type="ECO:0000256" key="15">
    <source>
        <dbReference type="SAM" id="MobiDB-lite"/>
    </source>
</evidence>
<dbReference type="PANTHER" id="PTHR16631">
    <property type="entry name" value="GLUCAN 1,3-BETA-GLUCOSIDASE"/>
    <property type="match status" value="1"/>
</dbReference>
<keyword evidence="16" id="KW-1133">Transmembrane helix</keyword>
<reference evidence="18" key="1">
    <citation type="submission" date="2016-09" db="EMBL/GenBank/DDBJ databases">
        <authorList>
            <person name="Jeantristanb JTB J.-T."/>
            <person name="Ricardo R."/>
        </authorList>
    </citation>
    <scope>NUCLEOTIDE SEQUENCE [LARGE SCALE GENOMIC DNA]</scope>
</reference>